<evidence type="ECO:0000313" key="10">
    <source>
        <dbReference type="EMBL" id="KOF12845.1"/>
    </source>
</evidence>
<dbReference type="AlphaFoldDB" id="A0A0L8BE51"/>
<dbReference type="GO" id="GO:0006352">
    <property type="term" value="P:DNA-templated transcription initiation"/>
    <property type="evidence" value="ECO:0007669"/>
    <property type="project" value="InterPro"/>
</dbReference>
<proteinExistence type="inferred from homology"/>
<dbReference type="GO" id="GO:0003677">
    <property type="term" value="F:DNA binding"/>
    <property type="evidence" value="ECO:0007669"/>
    <property type="project" value="UniProtKB-KW"/>
</dbReference>
<dbReference type="InterPro" id="IPR007627">
    <property type="entry name" value="RNA_pol_sigma70_r2"/>
</dbReference>
<dbReference type="PATRIC" id="fig|106592.7.peg.6097"/>
<evidence type="ECO:0000259" key="9">
    <source>
        <dbReference type="Pfam" id="PF08281"/>
    </source>
</evidence>
<dbReference type="CDD" id="cd06171">
    <property type="entry name" value="Sigma70_r4"/>
    <property type="match status" value="1"/>
</dbReference>
<dbReference type="InterPro" id="IPR013324">
    <property type="entry name" value="RNA_pol_sigma_r3/r4-like"/>
</dbReference>
<dbReference type="Gene3D" id="1.10.10.10">
    <property type="entry name" value="Winged helix-like DNA-binding domain superfamily/Winged helix DNA-binding domain"/>
    <property type="match status" value="1"/>
</dbReference>
<gene>
    <name evidence="10" type="ORF">AC244_33080</name>
</gene>
<dbReference type="InterPro" id="IPR036388">
    <property type="entry name" value="WH-like_DNA-bd_sf"/>
</dbReference>
<dbReference type="OrthoDB" id="9780326at2"/>
<keyword evidence="4 6" id="KW-0238">DNA-binding</keyword>
<sequence>MQVPSRRVTPRPSEDATEAQLISRSASGDGAAFAAIMRRHNQLLFRTARSIVGNDAEAEDVVQEAYLRAWRALPSYRSESKLSTWLVRITTNEALGRLRRKSAQVIPLEVAMISSEPETQAALTDGPGRGPEQSMMRVQMRKLMEARIDLLPEAFRTVFMLRAIEEMSVEEVALALEIPEATVRTRFFRARSLLRESLAQEMDSALGDAFCFDGARCDRIVTAALAKGRAEGLSDEE</sequence>
<feature type="domain" description="RNA polymerase sigma-70 region 2" evidence="8">
    <location>
        <begin position="37"/>
        <end position="102"/>
    </location>
</feature>
<evidence type="ECO:0000259" key="8">
    <source>
        <dbReference type="Pfam" id="PF04542"/>
    </source>
</evidence>
<dbReference type="EMBL" id="LGAP01000047">
    <property type="protein sequence ID" value="KOF12845.1"/>
    <property type="molecule type" value="Genomic_DNA"/>
</dbReference>
<dbReference type="SUPFAM" id="SSF88659">
    <property type="entry name" value="Sigma3 and sigma4 domains of RNA polymerase sigma factors"/>
    <property type="match status" value="1"/>
</dbReference>
<dbReference type="Pfam" id="PF08281">
    <property type="entry name" value="Sigma70_r4_2"/>
    <property type="match status" value="1"/>
</dbReference>
<keyword evidence="5 6" id="KW-0804">Transcription</keyword>
<dbReference type="InterPro" id="IPR014284">
    <property type="entry name" value="RNA_pol_sigma-70_dom"/>
</dbReference>
<dbReference type="GO" id="GO:0016987">
    <property type="term" value="F:sigma factor activity"/>
    <property type="evidence" value="ECO:0007669"/>
    <property type="project" value="UniProtKB-KW"/>
</dbReference>
<feature type="region of interest" description="Disordered" evidence="7">
    <location>
        <begin position="1"/>
        <end position="22"/>
    </location>
</feature>
<accession>A0A0L8BE51</accession>
<comment type="similarity">
    <text evidence="1 6">Belongs to the sigma-70 factor family. ECF subfamily.</text>
</comment>
<evidence type="ECO:0000256" key="1">
    <source>
        <dbReference type="ARBA" id="ARBA00010641"/>
    </source>
</evidence>
<dbReference type="SUPFAM" id="SSF88946">
    <property type="entry name" value="Sigma2 domain of RNA polymerase sigma factors"/>
    <property type="match status" value="1"/>
</dbReference>
<evidence type="ECO:0000256" key="4">
    <source>
        <dbReference type="ARBA" id="ARBA00023125"/>
    </source>
</evidence>
<dbReference type="Pfam" id="PF04542">
    <property type="entry name" value="Sigma70_r2"/>
    <property type="match status" value="1"/>
</dbReference>
<reference evidence="11" key="1">
    <citation type="submission" date="2015-07" db="EMBL/GenBank/DDBJ databases">
        <title>Whole genome sequence of an Ensifer adhaerens strain isolated from a cave pool in the Wind Cave National Park.</title>
        <authorList>
            <person name="Eng W.W.H."/>
            <person name="Gan H.M."/>
            <person name="Barton H.A."/>
            <person name="Savka M.A."/>
        </authorList>
    </citation>
    <scope>NUCLEOTIDE SEQUENCE [LARGE SCALE GENOMIC DNA]</scope>
    <source>
        <strain evidence="11">SD006</strain>
    </source>
</reference>
<evidence type="ECO:0000256" key="7">
    <source>
        <dbReference type="SAM" id="MobiDB-lite"/>
    </source>
</evidence>
<evidence type="ECO:0000256" key="2">
    <source>
        <dbReference type="ARBA" id="ARBA00023015"/>
    </source>
</evidence>
<dbReference type="InterPro" id="IPR013249">
    <property type="entry name" value="RNA_pol_sigma70_r4_t2"/>
</dbReference>
<dbReference type="RefSeq" id="WP_053253048.1">
    <property type="nucleotide sequence ID" value="NZ_LGAP01000047.1"/>
</dbReference>
<dbReference type="NCBIfam" id="TIGR02937">
    <property type="entry name" value="sigma70-ECF"/>
    <property type="match status" value="1"/>
</dbReference>
<dbReference type="Gene3D" id="1.10.1740.10">
    <property type="match status" value="1"/>
</dbReference>
<dbReference type="InterPro" id="IPR013325">
    <property type="entry name" value="RNA_pol_sigma_r2"/>
</dbReference>
<evidence type="ECO:0000256" key="3">
    <source>
        <dbReference type="ARBA" id="ARBA00023082"/>
    </source>
</evidence>
<dbReference type="InterPro" id="IPR000838">
    <property type="entry name" value="RNA_pol_sigma70_ECF_CS"/>
</dbReference>
<dbReference type="PANTHER" id="PTHR43133:SF51">
    <property type="entry name" value="RNA POLYMERASE SIGMA FACTOR"/>
    <property type="match status" value="1"/>
</dbReference>
<dbReference type="NCBIfam" id="NF008888">
    <property type="entry name" value="PRK11922.1"/>
    <property type="match status" value="1"/>
</dbReference>
<evidence type="ECO:0000256" key="6">
    <source>
        <dbReference type="RuleBase" id="RU000716"/>
    </source>
</evidence>
<dbReference type="PANTHER" id="PTHR43133">
    <property type="entry name" value="RNA POLYMERASE ECF-TYPE SIGMA FACTO"/>
    <property type="match status" value="1"/>
</dbReference>
<dbReference type="PROSITE" id="PS01063">
    <property type="entry name" value="SIGMA70_ECF"/>
    <property type="match status" value="1"/>
</dbReference>
<name>A0A0L8BE51_ENSAD</name>
<evidence type="ECO:0000313" key="11">
    <source>
        <dbReference type="Proteomes" id="UP000037425"/>
    </source>
</evidence>
<feature type="domain" description="RNA polymerase sigma factor 70 region 4 type 2" evidence="9">
    <location>
        <begin position="144"/>
        <end position="193"/>
    </location>
</feature>
<protein>
    <recommendedName>
        <fullName evidence="6">RNA polymerase sigma factor</fullName>
    </recommendedName>
</protein>
<keyword evidence="3 6" id="KW-0731">Sigma factor</keyword>
<keyword evidence="2 6" id="KW-0805">Transcription regulation</keyword>
<comment type="caution">
    <text evidence="10">The sequence shown here is derived from an EMBL/GenBank/DDBJ whole genome shotgun (WGS) entry which is preliminary data.</text>
</comment>
<evidence type="ECO:0000256" key="5">
    <source>
        <dbReference type="ARBA" id="ARBA00023163"/>
    </source>
</evidence>
<organism evidence="10 11">
    <name type="scientific">Ensifer adhaerens</name>
    <name type="common">Sinorhizobium morelense</name>
    <dbReference type="NCBI Taxonomy" id="106592"/>
    <lineage>
        <taxon>Bacteria</taxon>
        <taxon>Pseudomonadati</taxon>
        <taxon>Pseudomonadota</taxon>
        <taxon>Alphaproteobacteria</taxon>
        <taxon>Hyphomicrobiales</taxon>
        <taxon>Rhizobiaceae</taxon>
        <taxon>Sinorhizobium/Ensifer group</taxon>
        <taxon>Ensifer</taxon>
    </lineage>
</organism>
<dbReference type="Proteomes" id="UP000037425">
    <property type="component" value="Unassembled WGS sequence"/>
</dbReference>
<dbReference type="InterPro" id="IPR039425">
    <property type="entry name" value="RNA_pol_sigma-70-like"/>
</dbReference>